<dbReference type="GO" id="GO:0016853">
    <property type="term" value="F:isomerase activity"/>
    <property type="evidence" value="ECO:0007669"/>
    <property type="project" value="UniProtKB-KW"/>
</dbReference>
<sequence>MQFMTLFSWHPDRGEKPAPADLREAEFEMIRDLYAVGLVRQIWLRGDAGGACAIVEAASSDEVAEKFNALPFIREGYLQSPMIVPLKPYSGFAPRN</sequence>
<dbReference type="SUPFAM" id="SSF54909">
    <property type="entry name" value="Dimeric alpha+beta barrel"/>
    <property type="match status" value="1"/>
</dbReference>
<evidence type="ECO:0000313" key="1">
    <source>
        <dbReference type="EMBL" id="SHG73844.1"/>
    </source>
</evidence>
<dbReference type="EMBL" id="LT670818">
    <property type="protein sequence ID" value="SHG73844.1"/>
    <property type="molecule type" value="Genomic_DNA"/>
</dbReference>
<dbReference type="RefSeq" id="WP_172899924.1">
    <property type="nucleotide sequence ID" value="NZ_LT670818.1"/>
</dbReference>
<evidence type="ECO:0000313" key="2">
    <source>
        <dbReference type="Proteomes" id="UP000190675"/>
    </source>
</evidence>
<name>A0A1M5M934_9BRAD</name>
<organism evidence="1 2">
    <name type="scientific">Bradyrhizobium erythrophlei</name>
    <dbReference type="NCBI Taxonomy" id="1437360"/>
    <lineage>
        <taxon>Bacteria</taxon>
        <taxon>Pseudomonadati</taxon>
        <taxon>Pseudomonadota</taxon>
        <taxon>Alphaproteobacteria</taxon>
        <taxon>Hyphomicrobiales</taxon>
        <taxon>Nitrobacteraceae</taxon>
        <taxon>Bradyrhizobium</taxon>
    </lineage>
</organism>
<reference evidence="1 2" key="1">
    <citation type="submission" date="2016-11" db="EMBL/GenBank/DDBJ databases">
        <authorList>
            <person name="Jaros S."/>
            <person name="Januszkiewicz K."/>
            <person name="Wedrychowicz H."/>
        </authorList>
    </citation>
    <scope>NUCLEOTIDE SEQUENCE [LARGE SCALE GENOMIC DNA]</scope>
    <source>
        <strain evidence="1 2">GAS242</strain>
    </source>
</reference>
<protein>
    <submittedName>
        <fullName evidence="1">Muconolactone delta-isomerase</fullName>
    </submittedName>
</protein>
<proteinExistence type="predicted"/>
<dbReference type="Gene3D" id="3.30.70.1060">
    <property type="entry name" value="Dimeric alpha+beta barrel"/>
    <property type="match status" value="1"/>
</dbReference>
<gene>
    <name evidence="1" type="ORF">SAMN05444169_3896</name>
</gene>
<keyword evidence="1" id="KW-0413">Isomerase</keyword>
<accession>A0A1M5M934</accession>
<dbReference type="AlphaFoldDB" id="A0A1M5M934"/>
<dbReference type="InterPro" id="IPR011008">
    <property type="entry name" value="Dimeric_a/b-barrel"/>
</dbReference>
<dbReference type="Proteomes" id="UP000190675">
    <property type="component" value="Chromosome I"/>
</dbReference>